<dbReference type="InterPro" id="IPR011011">
    <property type="entry name" value="Znf_FYVE_PHD"/>
</dbReference>
<dbReference type="Gene3D" id="1.10.238.10">
    <property type="entry name" value="EF-hand"/>
    <property type="match status" value="1"/>
</dbReference>
<comment type="caution">
    <text evidence="2">The sequence shown here is derived from an EMBL/GenBank/DDBJ whole genome shotgun (WGS) entry which is preliminary data.</text>
</comment>
<feature type="non-terminal residue" evidence="2">
    <location>
        <position position="196"/>
    </location>
</feature>
<name>A0ABQ9EQL9_TEGGR</name>
<sequence length="196" mass="23228">MCQKGMHPFKHVWYPCRVCNRVFHKECVLNCGAIHNAEKLTIDRAETNIGWSCHKCVSIADLSSLLTDEEMRALIEDFDTCDMNRGVSLEEFLKYKEKLNEGPMTDEDKQRFTFEFRMTDLDQDNSLDWWEFLNHECKRMLVKREKNQLVELLTEKEVIEAKAVFTRLDENGDGQITETEAIQGYKSWFRRFERKA</sequence>
<organism evidence="2 3">
    <name type="scientific">Tegillarca granosa</name>
    <name type="common">Malaysian cockle</name>
    <name type="synonym">Anadara granosa</name>
    <dbReference type="NCBI Taxonomy" id="220873"/>
    <lineage>
        <taxon>Eukaryota</taxon>
        <taxon>Metazoa</taxon>
        <taxon>Spiralia</taxon>
        <taxon>Lophotrochozoa</taxon>
        <taxon>Mollusca</taxon>
        <taxon>Bivalvia</taxon>
        <taxon>Autobranchia</taxon>
        <taxon>Pteriomorphia</taxon>
        <taxon>Arcoida</taxon>
        <taxon>Arcoidea</taxon>
        <taxon>Arcidae</taxon>
        <taxon>Tegillarca</taxon>
    </lineage>
</organism>
<evidence type="ECO:0000313" key="3">
    <source>
        <dbReference type="Proteomes" id="UP001217089"/>
    </source>
</evidence>
<dbReference type="InterPro" id="IPR031946">
    <property type="entry name" value="KIAA1045_Zf_RING"/>
</dbReference>
<feature type="domain" description="EF-hand" evidence="1">
    <location>
        <begin position="156"/>
        <end position="191"/>
    </location>
</feature>
<proteinExistence type="predicted"/>
<gene>
    <name evidence="2" type="ORF">KUTeg_016437</name>
</gene>
<evidence type="ECO:0000259" key="1">
    <source>
        <dbReference type="PROSITE" id="PS50222"/>
    </source>
</evidence>
<reference evidence="2 3" key="1">
    <citation type="submission" date="2022-12" db="EMBL/GenBank/DDBJ databases">
        <title>Chromosome-level genome of Tegillarca granosa.</title>
        <authorList>
            <person name="Kim J."/>
        </authorList>
    </citation>
    <scope>NUCLEOTIDE SEQUENCE [LARGE SCALE GENOMIC DNA]</scope>
    <source>
        <strain evidence="2">Teg-2019</strain>
        <tissue evidence="2">Adductor muscle</tissue>
    </source>
</reference>
<dbReference type="InterPro" id="IPR013083">
    <property type="entry name" value="Znf_RING/FYVE/PHD"/>
</dbReference>
<dbReference type="EMBL" id="JARBDR010000813">
    <property type="protein sequence ID" value="KAJ8305892.1"/>
    <property type="molecule type" value="Genomic_DNA"/>
</dbReference>
<dbReference type="Pfam" id="PF16744">
    <property type="entry name" value="zf-RING_15"/>
    <property type="match status" value="1"/>
</dbReference>
<dbReference type="SUPFAM" id="SSF47473">
    <property type="entry name" value="EF-hand"/>
    <property type="match status" value="1"/>
</dbReference>
<keyword evidence="3" id="KW-1185">Reference proteome</keyword>
<dbReference type="PROSITE" id="PS50222">
    <property type="entry name" value="EF_HAND_2"/>
    <property type="match status" value="1"/>
</dbReference>
<dbReference type="InterPro" id="IPR011992">
    <property type="entry name" value="EF-hand-dom_pair"/>
</dbReference>
<dbReference type="InterPro" id="IPR002048">
    <property type="entry name" value="EF_hand_dom"/>
</dbReference>
<dbReference type="SUPFAM" id="SSF57903">
    <property type="entry name" value="FYVE/PHD zinc finger"/>
    <property type="match status" value="1"/>
</dbReference>
<dbReference type="Gene3D" id="3.30.40.10">
    <property type="entry name" value="Zinc/RING finger domain, C3HC4 (zinc finger)"/>
    <property type="match status" value="1"/>
</dbReference>
<accession>A0ABQ9EQL9</accession>
<evidence type="ECO:0000313" key="2">
    <source>
        <dbReference type="EMBL" id="KAJ8305892.1"/>
    </source>
</evidence>
<protein>
    <recommendedName>
        <fullName evidence="1">EF-hand domain-containing protein</fullName>
    </recommendedName>
</protein>
<dbReference type="Proteomes" id="UP001217089">
    <property type="component" value="Unassembled WGS sequence"/>
</dbReference>